<evidence type="ECO:0000313" key="1">
    <source>
        <dbReference type="EMBL" id="KAK1861738.1"/>
    </source>
</evidence>
<name>A0ACC3BVY3_PYRYE</name>
<accession>A0ACC3BVY3</accession>
<evidence type="ECO:0000313" key="2">
    <source>
        <dbReference type="Proteomes" id="UP000798662"/>
    </source>
</evidence>
<comment type="caution">
    <text evidence="1">The sequence shown here is derived from an EMBL/GenBank/DDBJ whole genome shotgun (WGS) entry which is preliminary data.</text>
</comment>
<keyword evidence="2" id="KW-1185">Reference proteome</keyword>
<sequence length="371" mass="37463">MPSAVVDAAFTAAPAALRSAPPSTGAAAVGARLGAACRHRPGARLAWRAAADGGGKDDGGGGAGDAAGGGAKKGFGGAAKAATPVKGGAKAIPPPPPPPGRGLPDLSVDERQRLEARDASGVSMMDRLQEETQAPFRKVRMFFYASFAAGASVGGLIAGTRILAALSGVSGAQPLAETVPNLVIDVVAVTAFALLLRRDAEAGRKRLARIAKTVDVGDLPVVRAGAGGGDKTVDLSTLRGRARPVIVSGRAKEVFAAVRGAEAAAADLSRVGVVVVPVVTGGGVGLAEPPHGDWLAMPAPADADVWAEWEDSARTGTRAKGGGRPPKRALMVLVVRKDGRIGARSFTDAVEWDKLVAEIDALPAKDQYGQP</sequence>
<proteinExistence type="predicted"/>
<dbReference type="EMBL" id="CM020618">
    <property type="protein sequence ID" value="KAK1861738.1"/>
    <property type="molecule type" value="Genomic_DNA"/>
</dbReference>
<protein>
    <submittedName>
        <fullName evidence="1">Uncharacterized protein</fullName>
    </submittedName>
</protein>
<organism evidence="1 2">
    <name type="scientific">Pyropia yezoensis</name>
    <name type="common">Susabi-nori</name>
    <name type="synonym">Porphyra yezoensis</name>
    <dbReference type="NCBI Taxonomy" id="2788"/>
    <lineage>
        <taxon>Eukaryota</taxon>
        <taxon>Rhodophyta</taxon>
        <taxon>Bangiophyceae</taxon>
        <taxon>Bangiales</taxon>
        <taxon>Bangiaceae</taxon>
        <taxon>Pyropia</taxon>
    </lineage>
</organism>
<dbReference type="Proteomes" id="UP000798662">
    <property type="component" value="Chromosome 1"/>
</dbReference>
<gene>
    <name evidence="1" type="ORF">I4F81_004318</name>
</gene>
<reference evidence="1" key="1">
    <citation type="submission" date="2019-11" db="EMBL/GenBank/DDBJ databases">
        <title>Nori genome reveals adaptations in red seaweeds to the harsh intertidal environment.</title>
        <authorList>
            <person name="Wang D."/>
            <person name="Mao Y."/>
        </authorList>
    </citation>
    <scope>NUCLEOTIDE SEQUENCE</scope>
    <source>
        <tissue evidence="1">Gametophyte</tissue>
    </source>
</reference>